<keyword evidence="1" id="KW-1133">Transmembrane helix</keyword>
<accession>A0A327JR59</accession>
<dbReference type="Pfam" id="PF20061">
    <property type="entry name" value="DUF6460"/>
    <property type="match status" value="1"/>
</dbReference>
<dbReference type="OrthoDB" id="8480887at2"/>
<dbReference type="EMBL" id="NPEV01000019">
    <property type="protein sequence ID" value="RAI27372.1"/>
    <property type="molecule type" value="Genomic_DNA"/>
</dbReference>
<evidence type="ECO:0000259" key="2">
    <source>
        <dbReference type="Pfam" id="PF20061"/>
    </source>
</evidence>
<evidence type="ECO:0000313" key="3">
    <source>
        <dbReference type="EMBL" id="RAI27372.1"/>
    </source>
</evidence>
<dbReference type="Proteomes" id="UP000249299">
    <property type="component" value="Unassembled WGS sequence"/>
</dbReference>
<reference evidence="3 4" key="1">
    <citation type="submission" date="2017-07" db="EMBL/GenBank/DDBJ databases">
        <title>Draft Genome Sequences of Select Purple Nonsulfur Bacteria.</title>
        <authorList>
            <person name="Lasarre B."/>
            <person name="Mckinlay J.B."/>
        </authorList>
    </citation>
    <scope>NUCLEOTIDE SEQUENCE [LARGE SCALE GENOMIC DNA]</scope>
    <source>
        <strain evidence="3 4">DSM 11290</strain>
    </source>
</reference>
<dbReference type="AlphaFoldDB" id="A0A327JR59"/>
<dbReference type="InterPro" id="IPR045594">
    <property type="entry name" value="DUF6460"/>
</dbReference>
<gene>
    <name evidence="3" type="ORF">CH339_10565</name>
</gene>
<keyword evidence="4" id="KW-1185">Reference proteome</keyword>
<name>A0A327JR59_9HYPH</name>
<organism evidence="3 4">
    <name type="scientific">Rhodobium orientis</name>
    <dbReference type="NCBI Taxonomy" id="34017"/>
    <lineage>
        <taxon>Bacteria</taxon>
        <taxon>Pseudomonadati</taxon>
        <taxon>Pseudomonadota</taxon>
        <taxon>Alphaproteobacteria</taxon>
        <taxon>Hyphomicrobiales</taxon>
        <taxon>Rhodobiaceae</taxon>
        <taxon>Rhodobium</taxon>
    </lineage>
</organism>
<feature type="transmembrane region" description="Helical" evidence="1">
    <location>
        <begin position="64"/>
        <end position="85"/>
    </location>
</feature>
<feature type="transmembrane region" description="Helical" evidence="1">
    <location>
        <begin position="17"/>
        <end position="37"/>
    </location>
</feature>
<comment type="caution">
    <text evidence="3">The sequence shown here is derived from an EMBL/GenBank/DDBJ whole genome shotgun (WGS) entry which is preliminary data.</text>
</comment>
<protein>
    <submittedName>
        <fullName evidence="3">Integrase</fullName>
    </submittedName>
</protein>
<sequence length="92" mass="10352">MTNDTLTRFLGGSPGRVILRLVLMSLLVGLVLSAFNIHPLDIFDGIRNLVHRIYQMGFETIEHIAGYFLLGAAVVVPIWFVIRLLNMGRDSR</sequence>
<evidence type="ECO:0000256" key="1">
    <source>
        <dbReference type="SAM" id="Phobius"/>
    </source>
</evidence>
<keyword evidence="1" id="KW-0812">Transmembrane</keyword>
<evidence type="ECO:0000313" key="4">
    <source>
        <dbReference type="Proteomes" id="UP000249299"/>
    </source>
</evidence>
<keyword evidence="1" id="KW-0472">Membrane</keyword>
<proteinExistence type="predicted"/>
<feature type="domain" description="DUF6460" evidence="2">
    <location>
        <begin position="53"/>
        <end position="88"/>
    </location>
</feature>
<dbReference type="RefSeq" id="WP_111434327.1">
    <property type="nucleotide sequence ID" value="NZ_JACIGG010000021.1"/>
</dbReference>